<gene>
    <name evidence="3" type="ORF">HMPREF0080_01962</name>
</gene>
<feature type="compositionally biased region" description="Basic and acidic residues" evidence="1">
    <location>
        <begin position="195"/>
        <end position="219"/>
    </location>
</feature>
<protein>
    <submittedName>
        <fullName evidence="3">Uncharacterized protein</fullName>
    </submittedName>
</protein>
<keyword evidence="2" id="KW-0812">Transmembrane</keyword>
<dbReference type="eggNOG" id="ENOG5033QM0">
    <property type="taxonomic scope" value="Bacteria"/>
</dbReference>
<feature type="region of interest" description="Disordered" evidence="1">
    <location>
        <begin position="192"/>
        <end position="222"/>
    </location>
</feature>
<accession>G9YJV6</accession>
<sequence length="342" mass="38561">MDYDNGNGKGFRAMKTLTSEGANRSSVDRIVHKTFDGIICTMYYIDYTYTNGSIEYLRLGKAVPEDGVDLEYIVSFPSGTDVKSNSPHADVPSQTYMWRLSGNKSEPVRLQATVWHKLTIYTFLFFIGLILFAVIVMEHRRKRARNWDEATRLRRYEVAFLFVPLFMLGYMAYEYYEGTHITSGTLAKIAEQQQEEQRERDEEDRKAKEAAAKKQKDSDAAVSRIRSKATDITDTLRVLTTNYENGRLSNSQVKAEAATIADRARALLDSETSLSDADKDVINQLVATIVDEAEGLASKAEAKEKELEKEAAAAKKKKAASGNTDRKGTDNKDNSKNNTRKR</sequence>
<keyword evidence="2" id="KW-1133">Transmembrane helix</keyword>
<dbReference type="EMBL" id="AGCJ01000088">
    <property type="protein sequence ID" value="EHM38030.1"/>
    <property type="molecule type" value="Genomic_DNA"/>
</dbReference>
<feature type="region of interest" description="Disordered" evidence="1">
    <location>
        <begin position="295"/>
        <end position="342"/>
    </location>
</feature>
<feature type="transmembrane region" description="Helical" evidence="2">
    <location>
        <begin position="158"/>
        <end position="176"/>
    </location>
</feature>
<reference evidence="3 4" key="1">
    <citation type="submission" date="2011-08" db="EMBL/GenBank/DDBJ databases">
        <authorList>
            <person name="Weinstock G."/>
            <person name="Sodergren E."/>
            <person name="Clifton S."/>
            <person name="Fulton L."/>
            <person name="Fulton B."/>
            <person name="Courtney L."/>
            <person name="Fronick C."/>
            <person name="Harrison M."/>
            <person name="Strong C."/>
            <person name="Farmer C."/>
            <person name="Delahaunty K."/>
            <person name="Markovic C."/>
            <person name="Hall O."/>
            <person name="Minx P."/>
            <person name="Tomlinson C."/>
            <person name="Mitreva M."/>
            <person name="Hou S."/>
            <person name="Chen J."/>
            <person name="Wollam A."/>
            <person name="Pepin K.H."/>
            <person name="Johnson M."/>
            <person name="Bhonagiri V."/>
            <person name="Zhang X."/>
            <person name="Suruliraj S."/>
            <person name="Warren W."/>
            <person name="Chinwalla A."/>
            <person name="Mardis E.R."/>
            <person name="Wilson R.K."/>
        </authorList>
    </citation>
    <scope>NUCLEOTIDE SEQUENCE [LARGE SCALE GENOMIC DNA]</scope>
    <source>
        <strain evidence="3 4">F0357</strain>
    </source>
</reference>
<dbReference type="Proteomes" id="UP000005481">
    <property type="component" value="Unassembled WGS sequence"/>
</dbReference>
<feature type="compositionally biased region" description="Basic and acidic residues" evidence="1">
    <location>
        <begin position="324"/>
        <end position="335"/>
    </location>
</feature>
<evidence type="ECO:0000313" key="4">
    <source>
        <dbReference type="Proteomes" id="UP000005481"/>
    </source>
</evidence>
<proteinExistence type="predicted"/>
<evidence type="ECO:0000313" key="3">
    <source>
        <dbReference type="EMBL" id="EHM38030.1"/>
    </source>
</evidence>
<evidence type="ECO:0000256" key="1">
    <source>
        <dbReference type="SAM" id="MobiDB-lite"/>
    </source>
</evidence>
<comment type="caution">
    <text evidence="3">The sequence shown here is derived from an EMBL/GenBank/DDBJ whole genome shotgun (WGS) entry which is preliminary data.</text>
</comment>
<dbReference type="AlphaFoldDB" id="G9YJV6"/>
<feature type="transmembrane region" description="Helical" evidence="2">
    <location>
        <begin position="118"/>
        <end position="137"/>
    </location>
</feature>
<keyword evidence="4" id="KW-1185">Reference proteome</keyword>
<dbReference type="HOGENOM" id="CLU_686624_0_0_9"/>
<evidence type="ECO:0000256" key="2">
    <source>
        <dbReference type="SAM" id="Phobius"/>
    </source>
</evidence>
<dbReference type="RefSeq" id="WP_006790926.1">
    <property type="nucleotide sequence ID" value="NZ_JH417615.1"/>
</dbReference>
<feature type="compositionally biased region" description="Basic and acidic residues" evidence="1">
    <location>
        <begin position="300"/>
        <end position="313"/>
    </location>
</feature>
<organism evidence="3 4">
    <name type="scientific">Anaeroglobus geminatus F0357</name>
    <dbReference type="NCBI Taxonomy" id="861450"/>
    <lineage>
        <taxon>Bacteria</taxon>
        <taxon>Bacillati</taxon>
        <taxon>Bacillota</taxon>
        <taxon>Negativicutes</taxon>
        <taxon>Veillonellales</taxon>
        <taxon>Veillonellaceae</taxon>
        <taxon>Anaeroglobus</taxon>
    </lineage>
</organism>
<dbReference type="PATRIC" id="fig|861450.3.peg.1814"/>
<keyword evidence="2" id="KW-0472">Membrane</keyword>
<dbReference type="STRING" id="861450.HMPREF0080_01962"/>
<name>G9YJV6_9FIRM</name>